<evidence type="ECO:0000256" key="5">
    <source>
        <dbReference type="ARBA" id="ARBA00022692"/>
    </source>
</evidence>
<keyword evidence="7 8" id="KW-0472">Membrane</keyword>
<sequence>MHSDRRAVHAARTKTYDLNGVSKLNERLERLQDPVKDRATSHVQRAIVAFLLVLGGLAFALHFLHLRADFPNHSPWVDWAKYTDEGWYGDAAIRHYLRGTWRLPGDFNPAVALPVWPLVEAGLFRFTGVGIVAARALTVCVFGCILCSSFFFLRLRAERRGDRPMRTVFAAAAVLVLAASPFVYVFTRLAILEPLLVLMMLLSLQAAYAMRLARLRWQRAAYAAGVGLLIALMIGTKTTAVFLLPAIAYMLADSAECRGRRMLRTGLITGGVVALLCGSYFLMLVHRGYLGDFRYLFSANAYTGITRSTFFKTVGETLTDGMWTGPLTYPLAGLMLVIACLRPRVWRDPVFTSLALWAAGYMIFMAYHANMQPRYYLVVAVPLVLLLLRGALHVAEWNPVAPLALVPLLLLVVGHEARQTVNFARHPDYTYQTAAVRIEHIIEAEPSHSHTVLSISGSNLSLMTGLPSICDDFGTMQLEDRIAAYQPGWFVAWNYVEDDKMQALSRFYTLTRVGEFPAMDDPDRNLMIVYRLDPKEGVKPRRKRPGAKLLPM</sequence>
<evidence type="ECO:0000256" key="7">
    <source>
        <dbReference type="ARBA" id="ARBA00023136"/>
    </source>
</evidence>
<keyword evidence="4" id="KW-0808">Transferase</keyword>
<organism evidence="9 10">
    <name type="scientific">Terriglobus roseus</name>
    <dbReference type="NCBI Taxonomy" id="392734"/>
    <lineage>
        <taxon>Bacteria</taxon>
        <taxon>Pseudomonadati</taxon>
        <taxon>Acidobacteriota</taxon>
        <taxon>Terriglobia</taxon>
        <taxon>Terriglobales</taxon>
        <taxon>Acidobacteriaceae</taxon>
        <taxon>Terriglobus</taxon>
    </lineage>
</organism>
<dbReference type="AlphaFoldDB" id="A0A1H4QXY3"/>
<evidence type="ECO:0000256" key="4">
    <source>
        <dbReference type="ARBA" id="ARBA00022679"/>
    </source>
</evidence>
<keyword evidence="5 8" id="KW-0812">Transmembrane</keyword>
<dbReference type="GO" id="GO:0016763">
    <property type="term" value="F:pentosyltransferase activity"/>
    <property type="evidence" value="ECO:0007669"/>
    <property type="project" value="TreeGrafter"/>
</dbReference>
<protein>
    <submittedName>
        <fullName evidence="9">Uncharacterized protein</fullName>
    </submittedName>
</protein>
<feature type="transmembrane region" description="Helical" evidence="8">
    <location>
        <begin position="350"/>
        <end position="368"/>
    </location>
</feature>
<evidence type="ECO:0000256" key="1">
    <source>
        <dbReference type="ARBA" id="ARBA00004651"/>
    </source>
</evidence>
<evidence type="ECO:0000256" key="3">
    <source>
        <dbReference type="ARBA" id="ARBA00022676"/>
    </source>
</evidence>
<evidence type="ECO:0000256" key="8">
    <source>
        <dbReference type="SAM" id="Phobius"/>
    </source>
</evidence>
<feature type="transmembrane region" description="Helical" evidence="8">
    <location>
        <begin position="165"/>
        <end position="185"/>
    </location>
</feature>
<gene>
    <name evidence="9" type="ORF">SAMN05443244_2995</name>
</gene>
<feature type="transmembrane region" description="Helical" evidence="8">
    <location>
        <begin position="191"/>
        <end position="210"/>
    </location>
</feature>
<dbReference type="PANTHER" id="PTHR33908:SF11">
    <property type="entry name" value="MEMBRANE PROTEIN"/>
    <property type="match status" value="1"/>
</dbReference>
<comment type="subcellular location">
    <subcellularLocation>
        <location evidence="1">Cell membrane</location>
        <topology evidence="1">Multi-pass membrane protein</topology>
    </subcellularLocation>
</comment>
<keyword evidence="6 8" id="KW-1133">Transmembrane helix</keyword>
<feature type="transmembrane region" description="Helical" evidence="8">
    <location>
        <begin position="375"/>
        <end position="394"/>
    </location>
</feature>
<dbReference type="EMBL" id="FNSD01000001">
    <property type="protein sequence ID" value="SEC24334.1"/>
    <property type="molecule type" value="Genomic_DNA"/>
</dbReference>
<keyword evidence="3" id="KW-0328">Glycosyltransferase</keyword>
<proteinExistence type="predicted"/>
<feature type="transmembrane region" description="Helical" evidence="8">
    <location>
        <begin position="400"/>
        <end position="417"/>
    </location>
</feature>
<dbReference type="Proteomes" id="UP000182409">
    <property type="component" value="Unassembled WGS sequence"/>
</dbReference>
<name>A0A1H4QXY3_9BACT</name>
<feature type="transmembrane region" description="Helical" evidence="8">
    <location>
        <begin position="327"/>
        <end position="344"/>
    </location>
</feature>
<evidence type="ECO:0000313" key="9">
    <source>
        <dbReference type="EMBL" id="SEC24334.1"/>
    </source>
</evidence>
<dbReference type="GO" id="GO:0009103">
    <property type="term" value="P:lipopolysaccharide biosynthetic process"/>
    <property type="evidence" value="ECO:0007669"/>
    <property type="project" value="UniProtKB-ARBA"/>
</dbReference>
<feature type="transmembrane region" description="Helical" evidence="8">
    <location>
        <begin position="123"/>
        <end position="153"/>
    </location>
</feature>
<feature type="transmembrane region" description="Helical" evidence="8">
    <location>
        <begin position="46"/>
        <end position="66"/>
    </location>
</feature>
<evidence type="ECO:0000256" key="6">
    <source>
        <dbReference type="ARBA" id="ARBA00022989"/>
    </source>
</evidence>
<dbReference type="InterPro" id="IPR050297">
    <property type="entry name" value="LipidA_mod_glycosyltrf_83"/>
</dbReference>
<dbReference type="GO" id="GO:0005886">
    <property type="term" value="C:plasma membrane"/>
    <property type="evidence" value="ECO:0007669"/>
    <property type="project" value="UniProtKB-SubCell"/>
</dbReference>
<feature type="transmembrane region" description="Helical" evidence="8">
    <location>
        <begin position="222"/>
        <end position="251"/>
    </location>
</feature>
<feature type="transmembrane region" description="Helical" evidence="8">
    <location>
        <begin position="263"/>
        <end position="285"/>
    </location>
</feature>
<evidence type="ECO:0000313" key="10">
    <source>
        <dbReference type="Proteomes" id="UP000182409"/>
    </source>
</evidence>
<reference evidence="9 10" key="1">
    <citation type="submission" date="2016-10" db="EMBL/GenBank/DDBJ databases">
        <authorList>
            <person name="de Groot N.N."/>
        </authorList>
    </citation>
    <scope>NUCLEOTIDE SEQUENCE [LARGE SCALE GENOMIC DNA]</scope>
    <source>
        <strain evidence="9 10">AB35.6</strain>
    </source>
</reference>
<evidence type="ECO:0000256" key="2">
    <source>
        <dbReference type="ARBA" id="ARBA00022475"/>
    </source>
</evidence>
<accession>A0A1H4QXY3</accession>
<dbReference type="PANTHER" id="PTHR33908">
    <property type="entry name" value="MANNOSYLTRANSFERASE YKCB-RELATED"/>
    <property type="match status" value="1"/>
</dbReference>
<keyword evidence="2" id="KW-1003">Cell membrane</keyword>